<evidence type="ECO:0000256" key="1">
    <source>
        <dbReference type="ARBA" id="ARBA00004141"/>
    </source>
</evidence>
<protein>
    <submittedName>
        <fullName evidence="8">Glycine betaine uptake system permease protein YehY</fullName>
    </submittedName>
</protein>
<sequence length="383" mass="42187">MKIIKDKTLLLLSSLGTAAFVFMNIIEYKPNRISQGIKYSSFQFFGSLGMIILILWLALLGLSFFERKDKNRLVFILAVFLLLALIWILQLKSGSVSARESSARISFSAGFYTQVFCLYLLFSTYTQRIKDDSFIIGIGFLSVLSVLVYLFLTGAFEDFSLIKEYNIKKTQFSENLRIHALLTVSSVVTGALIAIPLGFLAYYKKSFEDKVMVPLSIIETIPSLSLFGILLVPLSGLGKLPFFDALGVSGIGWAPAYIALTLYTLLPIGRNTLTGFYSVDKNIKEAAKGMGMSKRQVLQKIELPLAFPVIFTGIRIAFIQTIGGAVLAGLVGGGGMGTFVFLGLGEASPDLILLGVLPIVFFTVLLDYLLRAFEKQVRSVLYD</sequence>
<evidence type="ECO:0000256" key="2">
    <source>
        <dbReference type="ARBA" id="ARBA00022448"/>
    </source>
</evidence>
<dbReference type="AlphaFoldDB" id="A0A1S6INK0"/>
<dbReference type="Gene3D" id="1.10.3720.10">
    <property type="entry name" value="MetI-like"/>
    <property type="match status" value="1"/>
</dbReference>
<reference evidence="8 9" key="1">
    <citation type="journal article" date="2014" name="Int. J. Syst. Evol. Microbiol.">
        <title>Jeotgalibaca dankookensis gen. nov., sp. nov., a member of the family Carnobacteriaceae, isolated from seujeot (Korean traditional food).</title>
        <authorList>
            <person name="Lee D.G."/>
            <person name="Trujillo M.E."/>
            <person name="Kang H."/>
            <person name="Ahn T.Y."/>
        </authorList>
    </citation>
    <scope>NUCLEOTIDE SEQUENCE [LARGE SCALE GENOMIC DNA]</scope>
    <source>
        <strain evidence="8 9">EX-07</strain>
    </source>
</reference>
<dbReference type="GO" id="GO:0005886">
    <property type="term" value="C:plasma membrane"/>
    <property type="evidence" value="ECO:0007669"/>
    <property type="project" value="UniProtKB-SubCell"/>
</dbReference>
<dbReference type="KEGG" id="jda:BW727_100719"/>
<dbReference type="InterPro" id="IPR051204">
    <property type="entry name" value="ABC_transp_perm/SBD"/>
</dbReference>
<keyword evidence="5 6" id="KW-0472">Membrane</keyword>
<keyword evidence="2 6" id="KW-0813">Transport</keyword>
<dbReference type="CDD" id="cd06261">
    <property type="entry name" value="TM_PBP2"/>
    <property type="match status" value="1"/>
</dbReference>
<evidence type="ECO:0000259" key="7">
    <source>
        <dbReference type="PROSITE" id="PS50928"/>
    </source>
</evidence>
<feature type="transmembrane region" description="Helical" evidence="6">
    <location>
        <begin position="246"/>
        <end position="266"/>
    </location>
</feature>
<feature type="transmembrane region" description="Helical" evidence="6">
    <location>
        <begin position="43"/>
        <end position="65"/>
    </location>
</feature>
<dbReference type="InterPro" id="IPR000515">
    <property type="entry name" value="MetI-like"/>
</dbReference>
<evidence type="ECO:0000256" key="5">
    <source>
        <dbReference type="ARBA" id="ARBA00023136"/>
    </source>
</evidence>
<dbReference type="PROSITE" id="PS50928">
    <property type="entry name" value="ABC_TM1"/>
    <property type="match status" value="1"/>
</dbReference>
<feature type="transmembrane region" description="Helical" evidence="6">
    <location>
        <begin position="134"/>
        <end position="156"/>
    </location>
</feature>
<dbReference type="EMBL" id="CP019728">
    <property type="protein sequence ID" value="AQS53112.1"/>
    <property type="molecule type" value="Genomic_DNA"/>
</dbReference>
<feature type="transmembrane region" description="Helical" evidence="6">
    <location>
        <begin position="72"/>
        <end position="91"/>
    </location>
</feature>
<organism evidence="8 9">
    <name type="scientific">Jeotgalibaca dankookensis</name>
    <dbReference type="NCBI Taxonomy" id="708126"/>
    <lineage>
        <taxon>Bacteria</taxon>
        <taxon>Bacillati</taxon>
        <taxon>Bacillota</taxon>
        <taxon>Bacilli</taxon>
        <taxon>Lactobacillales</taxon>
        <taxon>Carnobacteriaceae</taxon>
        <taxon>Jeotgalibaca</taxon>
    </lineage>
</organism>
<feature type="domain" description="ABC transmembrane type-1" evidence="7">
    <location>
        <begin position="176"/>
        <end position="370"/>
    </location>
</feature>
<evidence type="ECO:0000256" key="4">
    <source>
        <dbReference type="ARBA" id="ARBA00022989"/>
    </source>
</evidence>
<feature type="transmembrane region" description="Helical" evidence="6">
    <location>
        <begin position="103"/>
        <end position="122"/>
    </location>
</feature>
<gene>
    <name evidence="8" type="primary">yehY</name>
    <name evidence="8" type="ORF">BW727_100719</name>
</gene>
<feature type="transmembrane region" description="Helical" evidence="6">
    <location>
        <begin position="215"/>
        <end position="234"/>
    </location>
</feature>
<dbReference type="GO" id="GO:0055085">
    <property type="term" value="P:transmembrane transport"/>
    <property type="evidence" value="ECO:0007669"/>
    <property type="project" value="InterPro"/>
</dbReference>
<feature type="transmembrane region" description="Helical" evidence="6">
    <location>
        <begin position="305"/>
        <end position="331"/>
    </location>
</feature>
<dbReference type="SUPFAM" id="SSF161098">
    <property type="entry name" value="MetI-like"/>
    <property type="match status" value="1"/>
</dbReference>
<accession>A0A1S6INK0</accession>
<dbReference type="PANTHER" id="PTHR30177">
    <property type="entry name" value="GLYCINE BETAINE/L-PROLINE TRANSPORT SYSTEM PERMEASE PROTEIN PROW"/>
    <property type="match status" value="1"/>
</dbReference>
<evidence type="ECO:0000256" key="3">
    <source>
        <dbReference type="ARBA" id="ARBA00022692"/>
    </source>
</evidence>
<keyword evidence="3 6" id="KW-0812">Transmembrane</keyword>
<keyword evidence="4 6" id="KW-1133">Transmembrane helix</keyword>
<dbReference type="RefSeq" id="WP_062470428.1">
    <property type="nucleotide sequence ID" value="NZ_BBYN01000020.1"/>
</dbReference>
<dbReference type="InterPro" id="IPR035906">
    <property type="entry name" value="MetI-like_sf"/>
</dbReference>
<evidence type="ECO:0000256" key="6">
    <source>
        <dbReference type="RuleBase" id="RU363032"/>
    </source>
</evidence>
<keyword evidence="9" id="KW-1185">Reference proteome</keyword>
<dbReference type="OrthoDB" id="9801163at2"/>
<proteinExistence type="inferred from homology"/>
<dbReference type="GO" id="GO:0031460">
    <property type="term" value="P:glycine betaine transport"/>
    <property type="evidence" value="ECO:0007669"/>
    <property type="project" value="TreeGrafter"/>
</dbReference>
<dbReference type="Proteomes" id="UP000188993">
    <property type="component" value="Chromosome"/>
</dbReference>
<evidence type="ECO:0000313" key="8">
    <source>
        <dbReference type="EMBL" id="AQS53112.1"/>
    </source>
</evidence>
<comment type="similarity">
    <text evidence="6">Belongs to the binding-protein-dependent transport system permease family.</text>
</comment>
<dbReference type="Pfam" id="PF00528">
    <property type="entry name" value="BPD_transp_1"/>
    <property type="match status" value="1"/>
</dbReference>
<feature type="transmembrane region" description="Helical" evidence="6">
    <location>
        <begin position="351"/>
        <end position="370"/>
    </location>
</feature>
<comment type="subcellular location">
    <subcellularLocation>
        <location evidence="6">Cell membrane</location>
        <topology evidence="6">Multi-pass membrane protein</topology>
    </subcellularLocation>
    <subcellularLocation>
        <location evidence="1">Membrane</location>
        <topology evidence="1">Multi-pass membrane protein</topology>
    </subcellularLocation>
</comment>
<dbReference type="PANTHER" id="PTHR30177:SF30">
    <property type="entry name" value="GLYCINE BETAINE UPTAKE SYSTEM PERMEASE PROTEIN YEHY"/>
    <property type="match status" value="1"/>
</dbReference>
<evidence type="ECO:0000313" key="9">
    <source>
        <dbReference type="Proteomes" id="UP000188993"/>
    </source>
</evidence>
<name>A0A1S6INK0_9LACT</name>
<dbReference type="STRING" id="708126.BW727_100719"/>
<feature type="transmembrane region" description="Helical" evidence="6">
    <location>
        <begin position="176"/>
        <end position="203"/>
    </location>
</feature>